<evidence type="ECO:0000256" key="1">
    <source>
        <dbReference type="ARBA" id="ARBA00004496"/>
    </source>
</evidence>
<evidence type="ECO:0000256" key="7">
    <source>
        <dbReference type="ARBA" id="ARBA00022833"/>
    </source>
</evidence>
<keyword evidence="4 12" id="KW-0436">Ligase</keyword>
<comment type="caution">
    <text evidence="15">The sequence shown here is derived from an EMBL/GenBank/DDBJ whole genome shotgun (WGS) entry which is preliminary data.</text>
</comment>
<dbReference type="GO" id="GO:0005829">
    <property type="term" value="C:cytosol"/>
    <property type="evidence" value="ECO:0007669"/>
    <property type="project" value="TreeGrafter"/>
</dbReference>
<dbReference type="EMBL" id="JAHHGM010000003">
    <property type="protein sequence ID" value="MBT2988152.1"/>
    <property type="molecule type" value="Genomic_DNA"/>
</dbReference>
<dbReference type="Gene3D" id="3.10.310.40">
    <property type="match status" value="1"/>
</dbReference>
<evidence type="ECO:0000256" key="10">
    <source>
        <dbReference type="ARBA" id="ARBA00022917"/>
    </source>
</evidence>
<dbReference type="Gene3D" id="6.10.250.550">
    <property type="match status" value="1"/>
</dbReference>
<dbReference type="InterPro" id="IPR018163">
    <property type="entry name" value="Thr/Ala-tRNA-synth_IIc_edit"/>
</dbReference>
<feature type="domain" description="Alanyl-transfer RNA synthetases family profile" evidence="14">
    <location>
        <begin position="2"/>
        <end position="708"/>
    </location>
</feature>
<dbReference type="GO" id="GO:0004813">
    <property type="term" value="F:alanine-tRNA ligase activity"/>
    <property type="evidence" value="ECO:0007669"/>
    <property type="project" value="UniProtKB-UniRule"/>
</dbReference>
<keyword evidence="11 12" id="KW-0030">Aminoacyl-tRNA synthetase</keyword>
<keyword evidence="5 12" id="KW-0479">Metal-binding</keyword>
<dbReference type="GO" id="GO:0008270">
    <property type="term" value="F:zinc ion binding"/>
    <property type="evidence" value="ECO:0007669"/>
    <property type="project" value="UniProtKB-UniRule"/>
</dbReference>
<dbReference type="GO" id="GO:0006419">
    <property type="term" value="P:alanyl-tRNA aminoacylation"/>
    <property type="evidence" value="ECO:0007669"/>
    <property type="project" value="UniProtKB-UniRule"/>
</dbReference>
<evidence type="ECO:0000259" key="14">
    <source>
        <dbReference type="PROSITE" id="PS50860"/>
    </source>
</evidence>
<dbReference type="InterPro" id="IPR009000">
    <property type="entry name" value="Transl_B-barrel_sf"/>
</dbReference>
<evidence type="ECO:0000256" key="4">
    <source>
        <dbReference type="ARBA" id="ARBA00022598"/>
    </source>
</evidence>
<dbReference type="InterPro" id="IPR050058">
    <property type="entry name" value="Ala-tRNA_ligase"/>
</dbReference>
<dbReference type="FunFam" id="3.30.54.20:FF:000001">
    <property type="entry name" value="Alanine--tRNA ligase"/>
    <property type="match status" value="1"/>
</dbReference>
<evidence type="ECO:0000256" key="8">
    <source>
        <dbReference type="ARBA" id="ARBA00022840"/>
    </source>
</evidence>
<reference evidence="15 16" key="1">
    <citation type="submission" date="2021-05" db="EMBL/GenBank/DDBJ databases">
        <title>Genetic and Functional Diversity in Clade A Lucinid endosymbionts from the Bahamas.</title>
        <authorList>
            <person name="Giani N.M."/>
            <person name="Engel A.S."/>
            <person name="Campbell B.J."/>
        </authorList>
    </citation>
    <scope>NUCLEOTIDE SEQUENCE [LARGE SCALE GENOMIC DNA]</scope>
    <source>
        <strain evidence="15">LUC16012Gg_MoonRockCtena</strain>
    </source>
</reference>
<keyword evidence="12" id="KW-0963">Cytoplasm</keyword>
<dbReference type="GO" id="GO:0045892">
    <property type="term" value="P:negative regulation of DNA-templated transcription"/>
    <property type="evidence" value="ECO:0007669"/>
    <property type="project" value="TreeGrafter"/>
</dbReference>
<sequence>MKTSADIRKAFLDYFAEHGHEVVASSPLVPQNDPTLLFTNAGMVQFKDLFLGREKRGYQRAASSQRCVRAGGKHNDLENVGYTARHHTFFEMLGNFSFGDYFKRDAIKFAWGFLTETIGLPPHKLWVTVYQEDDEAAQIWLDEIGIDKSRFTRIGDKPGGKRYESDNFWSMGDTGPCGPCSEIFYDHGEGIWGGPPGTAEEDGDRYIEIWNLVFMQYNRDSDGVLTALPKPSVDTGMGLERLAAVLQDVHSNYEIDLFVHLIETAAKLTGCGNLEEKSLRVIADHIRSCAFLIVDGVLPSNEGRGYVLRRIIRRAIRHGYMLGVKEPFFHKLVGALCDEMGAAYPELPAQRSQVEKVLRLEEERFAQTLEQGMKILEETISELDGKTIPGEIVFKLYDTYGFPRDLTADIARERELTIDQSGFDAAMAAQRERAQAASQFGTAQSVDLELEGETAFSGYDRLEDQGQVVAILRDGEAVPTLQQGESGMVFLDNTPFYAESGGQVGDQGVFEGGGLLFEVEDTQKQGGEHYVHIGKLEEGSLAVGDKVTAQVNAYTREATALNHSATHLLHAALRQELGTHVTQKGSLVDAERLRFDFSHFEPITREQLQMIEQLVNRQIRHNHQVDTQLMSLDQAKDSGAMALFGEKYADQVRVLSMGDFSTELCGGTHVNAVGDIGLFKITSESGIAAGVRRIEAVTGQRAIEWMEADEERVQRIAEMIKSGRDEIEDRLGQLLERNRRLEKELEQLKGKLASAAGSDLASGAIKVGEVNVLAAALDGADAKSLRETMDQLKNKLGSAVILLAAVAGGKVSLVAGVTKDLTAQLKAGDLVKLAAEKVDGKGGGRPDMAQAGGSNPDALPQALAVVETWVRERMGIG</sequence>
<dbReference type="InterPro" id="IPR018162">
    <property type="entry name" value="Ala-tRNA-ligase_IIc_anticod-bd"/>
</dbReference>
<dbReference type="PRINTS" id="PR00980">
    <property type="entry name" value="TRNASYNTHALA"/>
</dbReference>
<dbReference type="CDD" id="cd00673">
    <property type="entry name" value="AlaRS_core"/>
    <property type="match status" value="1"/>
</dbReference>
<dbReference type="InterPro" id="IPR003156">
    <property type="entry name" value="DHHA1_dom"/>
</dbReference>
<comment type="similarity">
    <text evidence="2 12">Belongs to the class-II aminoacyl-tRNA synthetase family.</text>
</comment>
<dbReference type="FunFam" id="2.40.30.130:FF:000001">
    <property type="entry name" value="Alanine--tRNA ligase"/>
    <property type="match status" value="1"/>
</dbReference>
<dbReference type="FunFam" id="3.30.930.10:FF:000004">
    <property type="entry name" value="Alanine--tRNA ligase"/>
    <property type="match status" value="1"/>
</dbReference>
<dbReference type="InterPro" id="IPR023033">
    <property type="entry name" value="Ala_tRNA_ligase_euk/bac"/>
</dbReference>
<dbReference type="GO" id="GO:0000049">
    <property type="term" value="F:tRNA binding"/>
    <property type="evidence" value="ECO:0007669"/>
    <property type="project" value="UniProtKB-KW"/>
</dbReference>
<keyword evidence="6 12" id="KW-0547">Nucleotide-binding</keyword>
<dbReference type="FunFam" id="3.10.310.40:FF:000001">
    <property type="entry name" value="Alanine--tRNA ligase"/>
    <property type="match status" value="1"/>
</dbReference>
<dbReference type="Gene3D" id="2.40.30.130">
    <property type="match status" value="1"/>
</dbReference>
<dbReference type="GO" id="GO:0005524">
    <property type="term" value="F:ATP binding"/>
    <property type="evidence" value="ECO:0007669"/>
    <property type="project" value="UniProtKB-UniRule"/>
</dbReference>
<dbReference type="HAMAP" id="MF_00036_B">
    <property type="entry name" value="Ala_tRNA_synth_B"/>
    <property type="match status" value="1"/>
</dbReference>
<dbReference type="NCBIfam" id="TIGR00344">
    <property type="entry name" value="alaS"/>
    <property type="match status" value="1"/>
</dbReference>
<feature type="binding site" evidence="12">
    <location>
        <position position="669"/>
    </location>
    <ligand>
        <name>Zn(2+)</name>
        <dbReference type="ChEBI" id="CHEBI:29105"/>
    </ligand>
</feature>
<comment type="subcellular location">
    <subcellularLocation>
        <location evidence="1 12">Cytoplasm</location>
    </subcellularLocation>
</comment>
<feature type="binding site" evidence="12">
    <location>
        <position position="563"/>
    </location>
    <ligand>
        <name>Zn(2+)</name>
        <dbReference type="ChEBI" id="CHEBI:29105"/>
    </ligand>
</feature>
<dbReference type="InterPro" id="IPR002318">
    <property type="entry name" value="Ala-tRNA-lgiase_IIc"/>
</dbReference>
<dbReference type="InterPro" id="IPR045864">
    <property type="entry name" value="aa-tRNA-synth_II/BPL/LPL"/>
</dbReference>
<dbReference type="GO" id="GO:0002161">
    <property type="term" value="F:aminoacyl-tRNA deacylase activity"/>
    <property type="evidence" value="ECO:0007669"/>
    <property type="project" value="TreeGrafter"/>
</dbReference>
<dbReference type="Gene3D" id="3.30.54.20">
    <property type="match status" value="1"/>
</dbReference>
<feature type="coiled-coil region" evidence="13">
    <location>
        <begin position="724"/>
        <end position="758"/>
    </location>
</feature>
<organism evidence="15 16">
    <name type="scientific">Candidatus Thiodiazotropha taylori</name>
    <dbReference type="NCBI Taxonomy" id="2792791"/>
    <lineage>
        <taxon>Bacteria</taxon>
        <taxon>Pseudomonadati</taxon>
        <taxon>Pseudomonadota</taxon>
        <taxon>Gammaproteobacteria</taxon>
        <taxon>Chromatiales</taxon>
        <taxon>Sedimenticolaceae</taxon>
        <taxon>Candidatus Thiodiazotropha</taxon>
    </lineage>
</organism>
<feature type="binding site" evidence="12">
    <location>
        <position position="567"/>
    </location>
    <ligand>
        <name>Zn(2+)</name>
        <dbReference type="ChEBI" id="CHEBI:29105"/>
    </ligand>
</feature>
<dbReference type="SMART" id="SM00863">
    <property type="entry name" value="tRNA_SAD"/>
    <property type="match status" value="1"/>
</dbReference>
<evidence type="ECO:0000256" key="6">
    <source>
        <dbReference type="ARBA" id="ARBA00022741"/>
    </source>
</evidence>
<dbReference type="SUPFAM" id="SSF50447">
    <property type="entry name" value="Translation proteins"/>
    <property type="match status" value="1"/>
</dbReference>
<keyword evidence="10 12" id="KW-0648">Protein biosynthesis</keyword>
<evidence type="ECO:0000256" key="5">
    <source>
        <dbReference type="ARBA" id="ARBA00022723"/>
    </source>
</evidence>
<evidence type="ECO:0000313" key="16">
    <source>
        <dbReference type="Proteomes" id="UP000770889"/>
    </source>
</evidence>
<dbReference type="Pfam" id="PF02272">
    <property type="entry name" value="DHHA1"/>
    <property type="match status" value="1"/>
</dbReference>
<dbReference type="FunFam" id="3.30.980.10:FF:000004">
    <property type="entry name" value="Alanine--tRNA ligase, cytoplasmic"/>
    <property type="match status" value="1"/>
</dbReference>
<protein>
    <recommendedName>
        <fullName evidence="12">Alanine--tRNA ligase</fullName>
        <ecNumber evidence="12">6.1.1.7</ecNumber>
    </recommendedName>
    <alternativeName>
        <fullName evidence="12">Alanyl-tRNA synthetase</fullName>
        <shortName evidence="12">AlaRS</shortName>
    </alternativeName>
</protein>
<dbReference type="PANTHER" id="PTHR11777">
    <property type="entry name" value="ALANYL-TRNA SYNTHETASE"/>
    <property type="match status" value="1"/>
</dbReference>
<dbReference type="Gene3D" id="3.30.930.10">
    <property type="entry name" value="Bira Bifunctional Protein, Domain 2"/>
    <property type="match status" value="1"/>
</dbReference>
<keyword evidence="7 12" id="KW-0862">Zinc</keyword>
<dbReference type="Pfam" id="PF01411">
    <property type="entry name" value="tRNA-synt_2c"/>
    <property type="match status" value="1"/>
</dbReference>
<comment type="domain">
    <text evidence="12">Consists of three domains; the N-terminal catalytic domain, the editing domain and the C-terminal C-Ala domain. The editing domain removes incorrectly charged amino acids, while the C-Ala domain, along with tRNA(Ala), serves as a bridge to cooperatively bring together the editing and aminoacylation centers thus stimulating deacylation of misacylated tRNAs.</text>
</comment>
<dbReference type="SUPFAM" id="SSF55186">
    <property type="entry name" value="ThrRS/AlaRS common domain"/>
    <property type="match status" value="1"/>
</dbReference>
<evidence type="ECO:0000256" key="13">
    <source>
        <dbReference type="SAM" id="Coils"/>
    </source>
</evidence>
<evidence type="ECO:0000313" key="15">
    <source>
        <dbReference type="EMBL" id="MBT2988152.1"/>
    </source>
</evidence>
<dbReference type="Proteomes" id="UP000770889">
    <property type="component" value="Unassembled WGS sequence"/>
</dbReference>
<feature type="binding site" evidence="12">
    <location>
        <position position="665"/>
    </location>
    <ligand>
        <name>Zn(2+)</name>
        <dbReference type="ChEBI" id="CHEBI:29105"/>
    </ligand>
</feature>
<dbReference type="PANTHER" id="PTHR11777:SF9">
    <property type="entry name" value="ALANINE--TRNA LIGASE, CYTOPLASMIC"/>
    <property type="match status" value="1"/>
</dbReference>
<comment type="catalytic activity">
    <reaction evidence="12">
        <text>tRNA(Ala) + L-alanine + ATP = L-alanyl-tRNA(Ala) + AMP + diphosphate</text>
        <dbReference type="Rhea" id="RHEA:12540"/>
        <dbReference type="Rhea" id="RHEA-COMP:9657"/>
        <dbReference type="Rhea" id="RHEA-COMP:9923"/>
        <dbReference type="ChEBI" id="CHEBI:30616"/>
        <dbReference type="ChEBI" id="CHEBI:33019"/>
        <dbReference type="ChEBI" id="CHEBI:57972"/>
        <dbReference type="ChEBI" id="CHEBI:78442"/>
        <dbReference type="ChEBI" id="CHEBI:78497"/>
        <dbReference type="ChEBI" id="CHEBI:456215"/>
        <dbReference type="EC" id="6.1.1.7"/>
    </reaction>
</comment>
<keyword evidence="8 12" id="KW-0067">ATP-binding</keyword>
<evidence type="ECO:0000256" key="9">
    <source>
        <dbReference type="ARBA" id="ARBA00022884"/>
    </source>
</evidence>
<proteinExistence type="inferred from homology"/>
<dbReference type="SUPFAM" id="SSF101353">
    <property type="entry name" value="Putative anticodon-binding domain of alanyl-tRNA synthetase (AlaRS)"/>
    <property type="match status" value="1"/>
</dbReference>
<dbReference type="PROSITE" id="PS50860">
    <property type="entry name" value="AA_TRNA_LIGASE_II_ALA"/>
    <property type="match status" value="1"/>
</dbReference>
<dbReference type="InterPro" id="IPR018164">
    <property type="entry name" value="Ala-tRNA-synth_IIc_N"/>
</dbReference>
<dbReference type="InterPro" id="IPR018165">
    <property type="entry name" value="Ala-tRNA-synth_IIc_core"/>
</dbReference>
<keyword evidence="9 12" id="KW-0694">RNA-binding</keyword>
<keyword evidence="13" id="KW-0175">Coiled coil</keyword>
<dbReference type="AlphaFoldDB" id="A0A944MB36"/>
<evidence type="ECO:0000256" key="3">
    <source>
        <dbReference type="ARBA" id="ARBA00022555"/>
    </source>
</evidence>
<accession>A0A944MB36</accession>
<keyword evidence="3 12" id="KW-0820">tRNA-binding</keyword>
<dbReference type="Gene3D" id="3.30.980.10">
    <property type="entry name" value="Threonyl-trna Synthetase, Chain A, domain 2"/>
    <property type="match status" value="1"/>
</dbReference>
<dbReference type="Pfam" id="PF07973">
    <property type="entry name" value="tRNA_SAD"/>
    <property type="match status" value="1"/>
</dbReference>
<comment type="cofactor">
    <cofactor evidence="12">
        <name>Zn(2+)</name>
        <dbReference type="ChEBI" id="CHEBI:29105"/>
    </cofactor>
    <text evidence="12">Binds 1 zinc ion per subunit.</text>
</comment>
<dbReference type="SUPFAM" id="SSF55681">
    <property type="entry name" value="Class II aaRS and biotin synthetases"/>
    <property type="match status" value="1"/>
</dbReference>
<name>A0A944MB36_9GAMM</name>
<evidence type="ECO:0000256" key="12">
    <source>
        <dbReference type="HAMAP-Rule" id="MF_00036"/>
    </source>
</evidence>
<dbReference type="InterPro" id="IPR012947">
    <property type="entry name" value="tRNA_SAD"/>
</dbReference>
<evidence type="ECO:0000256" key="2">
    <source>
        <dbReference type="ARBA" id="ARBA00008226"/>
    </source>
</evidence>
<dbReference type="EC" id="6.1.1.7" evidence="12"/>
<evidence type="ECO:0000256" key="11">
    <source>
        <dbReference type="ARBA" id="ARBA00023146"/>
    </source>
</evidence>
<gene>
    <name evidence="12 15" type="primary">alaS</name>
    <name evidence="15" type="ORF">KME65_04245</name>
</gene>
<comment type="function">
    <text evidence="12">Catalyzes the attachment of alanine to tRNA(Ala) in a two-step reaction: alanine is first activated by ATP to form Ala-AMP and then transferred to the acceptor end of tRNA(Ala). Also edits incorrectly charged Ser-tRNA(Ala) and Gly-tRNA(Ala) via its editing domain.</text>
</comment>